<dbReference type="PaxDb" id="39947-A0A0P0X4J0"/>
<name>A0A0P0X4J0_ORYSJ</name>
<evidence type="ECO:0000313" key="2">
    <source>
        <dbReference type="EMBL" id="BAT00918.1"/>
    </source>
</evidence>
<gene>
    <name evidence="2" type="ordered locus">Os07g0266100</name>
    <name evidence="2" type="ORF">OSNPB_070266100</name>
</gene>
<reference evidence="2 3" key="2">
    <citation type="journal article" date="2013" name="Plant Cell Physiol.">
        <title>Rice Annotation Project Database (RAP-DB): an integrative and interactive database for rice genomics.</title>
        <authorList>
            <person name="Sakai H."/>
            <person name="Lee S.S."/>
            <person name="Tanaka T."/>
            <person name="Numa H."/>
            <person name="Kim J."/>
            <person name="Kawahara Y."/>
            <person name="Wakimoto H."/>
            <person name="Yang C.C."/>
            <person name="Iwamoto M."/>
            <person name="Abe T."/>
            <person name="Yamada Y."/>
            <person name="Muto A."/>
            <person name="Inokuchi H."/>
            <person name="Ikemura T."/>
            <person name="Matsumoto T."/>
            <person name="Sasaki T."/>
            <person name="Itoh T."/>
        </authorList>
    </citation>
    <scope>NUCLEOTIDE SEQUENCE [LARGE SCALE GENOMIC DNA]</scope>
    <source>
        <strain evidence="3">cv. Nipponbare</strain>
    </source>
</reference>
<reference evidence="3" key="1">
    <citation type="journal article" date="2005" name="Nature">
        <title>The map-based sequence of the rice genome.</title>
        <authorList>
            <consortium name="International rice genome sequencing project (IRGSP)"/>
            <person name="Matsumoto T."/>
            <person name="Wu J."/>
            <person name="Kanamori H."/>
            <person name="Katayose Y."/>
            <person name="Fujisawa M."/>
            <person name="Namiki N."/>
            <person name="Mizuno H."/>
            <person name="Yamamoto K."/>
            <person name="Antonio B.A."/>
            <person name="Baba T."/>
            <person name="Sakata K."/>
            <person name="Nagamura Y."/>
            <person name="Aoki H."/>
            <person name="Arikawa K."/>
            <person name="Arita K."/>
            <person name="Bito T."/>
            <person name="Chiden Y."/>
            <person name="Fujitsuka N."/>
            <person name="Fukunaka R."/>
            <person name="Hamada M."/>
            <person name="Harada C."/>
            <person name="Hayashi A."/>
            <person name="Hijishita S."/>
            <person name="Honda M."/>
            <person name="Hosokawa S."/>
            <person name="Ichikawa Y."/>
            <person name="Idonuma A."/>
            <person name="Iijima M."/>
            <person name="Ikeda M."/>
            <person name="Ikeno M."/>
            <person name="Ito K."/>
            <person name="Ito S."/>
            <person name="Ito T."/>
            <person name="Ito Y."/>
            <person name="Ito Y."/>
            <person name="Iwabuchi A."/>
            <person name="Kamiya K."/>
            <person name="Karasawa W."/>
            <person name="Kurita K."/>
            <person name="Katagiri S."/>
            <person name="Kikuta A."/>
            <person name="Kobayashi H."/>
            <person name="Kobayashi N."/>
            <person name="Machita K."/>
            <person name="Maehara T."/>
            <person name="Masukawa M."/>
            <person name="Mizubayashi T."/>
            <person name="Mukai Y."/>
            <person name="Nagasaki H."/>
            <person name="Nagata Y."/>
            <person name="Naito S."/>
            <person name="Nakashima M."/>
            <person name="Nakama Y."/>
            <person name="Nakamichi Y."/>
            <person name="Nakamura M."/>
            <person name="Meguro A."/>
            <person name="Negishi M."/>
            <person name="Ohta I."/>
            <person name="Ohta T."/>
            <person name="Okamoto M."/>
            <person name="Ono N."/>
            <person name="Saji S."/>
            <person name="Sakaguchi M."/>
            <person name="Sakai K."/>
            <person name="Shibata M."/>
            <person name="Shimokawa T."/>
            <person name="Song J."/>
            <person name="Takazaki Y."/>
            <person name="Terasawa K."/>
            <person name="Tsugane M."/>
            <person name="Tsuji K."/>
            <person name="Ueda S."/>
            <person name="Waki K."/>
            <person name="Yamagata H."/>
            <person name="Yamamoto M."/>
            <person name="Yamamoto S."/>
            <person name="Yamane H."/>
            <person name="Yoshiki S."/>
            <person name="Yoshihara R."/>
            <person name="Yukawa K."/>
            <person name="Zhong H."/>
            <person name="Yano M."/>
            <person name="Yuan Q."/>
            <person name="Ouyang S."/>
            <person name="Liu J."/>
            <person name="Jones K.M."/>
            <person name="Gansberger K."/>
            <person name="Moffat K."/>
            <person name="Hill J."/>
            <person name="Bera J."/>
            <person name="Fadrosh D."/>
            <person name="Jin S."/>
            <person name="Johri S."/>
            <person name="Kim M."/>
            <person name="Overton L."/>
            <person name="Reardon M."/>
            <person name="Tsitrin T."/>
            <person name="Vuong H."/>
            <person name="Weaver B."/>
            <person name="Ciecko A."/>
            <person name="Tallon L."/>
            <person name="Jackson J."/>
            <person name="Pai G."/>
            <person name="Aken S.V."/>
            <person name="Utterback T."/>
            <person name="Reidmuller S."/>
            <person name="Feldblyum T."/>
            <person name="Hsiao J."/>
            <person name="Zismann V."/>
            <person name="Iobst S."/>
            <person name="de Vazeille A.R."/>
            <person name="Buell C.R."/>
            <person name="Ying K."/>
            <person name="Li Y."/>
            <person name="Lu T."/>
            <person name="Huang Y."/>
            <person name="Zhao Q."/>
            <person name="Feng Q."/>
            <person name="Zhang L."/>
            <person name="Zhu J."/>
            <person name="Weng Q."/>
            <person name="Mu J."/>
            <person name="Lu Y."/>
            <person name="Fan D."/>
            <person name="Liu Y."/>
            <person name="Guan J."/>
            <person name="Zhang Y."/>
            <person name="Yu S."/>
            <person name="Liu X."/>
            <person name="Zhang Y."/>
            <person name="Hong G."/>
            <person name="Han B."/>
            <person name="Choisne N."/>
            <person name="Demange N."/>
            <person name="Orjeda G."/>
            <person name="Samain S."/>
            <person name="Cattolico L."/>
            <person name="Pelletier E."/>
            <person name="Couloux A."/>
            <person name="Segurens B."/>
            <person name="Wincker P."/>
            <person name="D'Hont A."/>
            <person name="Scarpelli C."/>
            <person name="Weissenbach J."/>
            <person name="Salanoubat M."/>
            <person name="Quetier F."/>
            <person name="Yu Y."/>
            <person name="Kim H.R."/>
            <person name="Rambo T."/>
            <person name="Currie J."/>
            <person name="Collura K."/>
            <person name="Luo M."/>
            <person name="Yang T."/>
            <person name="Ammiraju J.S.S."/>
            <person name="Engler F."/>
            <person name="Soderlund C."/>
            <person name="Wing R.A."/>
            <person name="Palmer L.E."/>
            <person name="de la Bastide M."/>
            <person name="Spiegel L."/>
            <person name="Nascimento L."/>
            <person name="Zutavern T."/>
            <person name="O'Shaughnessy A."/>
            <person name="Dike S."/>
            <person name="Dedhia N."/>
            <person name="Preston R."/>
            <person name="Balija V."/>
            <person name="McCombie W.R."/>
            <person name="Chow T."/>
            <person name="Chen H."/>
            <person name="Chung M."/>
            <person name="Chen C."/>
            <person name="Shaw J."/>
            <person name="Wu H."/>
            <person name="Hsiao K."/>
            <person name="Chao Y."/>
            <person name="Chu M."/>
            <person name="Cheng C."/>
            <person name="Hour A."/>
            <person name="Lee P."/>
            <person name="Lin S."/>
            <person name="Lin Y."/>
            <person name="Liou J."/>
            <person name="Liu S."/>
            <person name="Hsing Y."/>
            <person name="Raghuvanshi S."/>
            <person name="Mohanty A."/>
            <person name="Bharti A.K."/>
            <person name="Gaur A."/>
            <person name="Gupta V."/>
            <person name="Kumar D."/>
            <person name="Ravi V."/>
            <person name="Vij S."/>
            <person name="Kapur A."/>
            <person name="Khurana P."/>
            <person name="Khurana P."/>
            <person name="Khurana J.P."/>
            <person name="Tyagi A.K."/>
            <person name="Gaikwad K."/>
            <person name="Singh A."/>
            <person name="Dalal V."/>
            <person name="Srivastava S."/>
            <person name="Dixit A."/>
            <person name="Pal A.K."/>
            <person name="Ghazi I.A."/>
            <person name="Yadav M."/>
            <person name="Pandit A."/>
            <person name="Bhargava A."/>
            <person name="Sureshbabu K."/>
            <person name="Batra K."/>
            <person name="Sharma T.R."/>
            <person name="Mohapatra T."/>
            <person name="Singh N.K."/>
            <person name="Messing J."/>
            <person name="Nelson A.B."/>
            <person name="Fuks G."/>
            <person name="Kavchok S."/>
            <person name="Keizer G."/>
            <person name="Linton E."/>
            <person name="Llaca V."/>
            <person name="Song R."/>
            <person name="Tanyolac B."/>
            <person name="Young S."/>
            <person name="Ho-Il K."/>
            <person name="Hahn J.H."/>
            <person name="Sangsakoo G."/>
            <person name="Vanavichit A."/>
            <person name="de Mattos Luiz.A.T."/>
            <person name="Zimmer P.D."/>
            <person name="Malone G."/>
            <person name="Dellagostin O."/>
            <person name="de Oliveira A.C."/>
            <person name="Bevan M."/>
            <person name="Bancroft I."/>
            <person name="Minx P."/>
            <person name="Cordum H."/>
            <person name="Wilson R."/>
            <person name="Cheng Z."/>
            <person name="Jin W."/>
            <person name="Jiang J."/>
            <person name="Leong S.A."/>
            <person name="Iwama H."/>
            <person name="Gojobori T."/>
            <person name="Itoh T."/>
            <person name="Niimura Y."/>
            <person name="Fujii Y."/>
            <person name="Habara T."/>
            <person name="Sakai H."/>
            <person name="Sato Y."/>
            <person name="Wilson G."/>
            <person name="Kumar K."/>
            <person name="McCouch S."/>
            <person name="Juretic N."/>
            <person name="Hoen D."/>
            <person name="Wright S."/>
            <person name="Bruskiewich R."/>
            <person name="Bureau T."/>
            <person name="Miyao A."/>
            <person name="Hirochika H."/>
            <person name="Nishikawa T."/>
            <person name="Kadowaki K."/>
            <person name="Sugiura M."/>
            <person name="Burr B."/>
            <person name="Sasaki T."/>
        </authorList>
    </citation>
    <scope>NUCLEOTIDE SEQUENCE [LARGE SCALE GENOMIC DNA]</scope>
    <source>
        <strain evidence="3">cv. Nipponbare</strain>
    </source>
</reference>
<reference evidence="2 3" key="3">
    <citation type="journal article" date="2013" name="Rice">
        <title>Improvement of the Oryza sativa Nipponbare reference genome using next generation sequence and optical map data.</title>
        <authorList>
            <person name="Kawahara Y."/>
            <person name="de la Bastide M."/>
            <person name="Hamilton J.P."/>
            <person name="Kanamori H."/>
            <person name="McCombie W.R."/>
            <person name="Ouyang S."/>
            <person name="Schwartz D.C."/>
            <person name="Tanaka T."/>
            <person name="Wu J."/>
            <person name="Zhou S."/>
            <person name="Childs K.L."/>
            <person name="Davidson R.M."/>
            <person name="Lin H."/>
            <person name="Quesada-Ocampo L."/>
            <person name="Vaillancourt B."/>
            <person name="Sakai H."/>
            <person name="Lee S.S."/>
            <person name="Kim J."/>
            <person name="Numa H."/>
            <person name="Itoh T."/>
            <person name="Buell C.R."/>
            <person name="Matsumoto T."/>
        </authorList>
    </citation>
    <scope>NUCLEOTIDE SEQUENCE [LARGE SCALE GENOMIC DNA]</scope>
    <source>
        <strain evidence="3">cv. Nipponbare</strain>
    </source>
</reference>
<dbReference type="AlphaFoldDB" id="A0A0P0X4J0"/>
<feature type="region of interest" description="Disordered" evidence="1">
    <location>
        <begin position="1"/>
        <end position="26"/>
    </location>
</feature>
<sequence>MLGLLPKLAKDTSNADETRCPFGPRPWRAPSSMDQVGGQAAFFQHGAPGESKAVVPGPPANKVSLKLKQCGEAASTPAAQTSRISGVCSRNAVIQRQQPLRQNP</sequence>
<dbReference type="InParanoid" id="A0A0P0X4J0"/>
<evidence type="ECO:0000313" key="3">
    <source>
        <dbReference type="Proteomes" id="UP000059680"/>
    </source>
</evidence>
<organism evidence="2 3">
    <name type="scientific">Oryza sativa subsp. japonica</name>
    <name type="common">Rice</name>
    <dbReference type="NCBI Taxonomy" id="39947"/>
    <lineage>
        <taxon>Eukaryota</taxon>
        <taxon>Viridiplantae</taxon>
        <taxon>Streptophyta</taxon>
        <taxon>Embryophyta</taxon>
        <taxon>Tracheophyta</taxon>
        <taxon>Spermatophyta</taxon>
        <taxon>Magnoliopsida</taxon>
        <taxon>Liliopsida</taxon>
        <taxon>Poales</taxon>
        <taxon>Poaceae</taxon>
        <taxon>BOP clade</taxon>
        <taxon>Oryzoideae</taxon>
        <taxon>Oryzeae</taxon>
        <taxon>Oryzinae</taxon>
        <taxon>Oryza</taxon>
        <taxon>Oryza sativa</taxon>
    </lineage>
</organism>
<evidence type="ECO:0000256" key="1">
    <source>
        <dbReference type="SAM" id="MobiDB-lite"/>
    </source>
</evidence>
<keyword evidence="3" id="KW-1185">Reference proteome</keyword>
<dbReference type="EMBL" id="AP014963">
    <property type="protein sequence ID" value="BAT00918.1"/>
    <property type="molecule type" value="Genomic_DNA"/>
</dbReference>
<accession>A0A0P0X4J0</accession>
<proteinExistence type="predicted"/>
<dbReference type="Proteomes" id="UP000059680">
    <property type="component" value="Chromosome 7"/>
</dbReference>
<protein>
    <submittedName>
        <fullName evidence="2">Os07g0266100 protein</fullName>
    </submittedName>
</protein>